<organism evidence="5 6">
    <name type="scientific">Eragrostis curvula</name>
    <name type="common">weeping love grass</name>
    <dbReference type="NCBI Taxonomy" id="38414"/>
    <lineage>
        <taxon>Eukaryota</taxon>
        <taxon>Viridiplantae</taxon>
        <taxon>Streptophyta</taxon>
        <taxon>Embryophyta</taxon>
        <taxon>Tracheophyta</taxon>
        <taxon>Spermatophyta</taxon>
        <taxon>Magnoliopsida</taxon>
        <taxon>Liliopsida</taxon>
        <taxon>Poales</taxon>
        <taxon>Poaceae</taxon>
        <taxon>PACMAD clade</taxon>
        <taxon>Chloridoideae</taxon>
        <taxon>Eragrostideae</taxon>
        <taxon>Eragrostidinae</taxon>
        <taxon>Eragrostis</taxon>
    </lineage>
</organism>
<dbReference type="Pfam" id="PF00067">
    <property type="entry name" value="p450"/>
    <property type="match status" value="1"/>
</dbReference>
<keyword evidence="2" id="KW-0479">Metal-binding</keyword>
<dbReference type="PANTHER" id="PTHR47955:SF14">
    <property type="entry name" value="OS01G0543600 PROTEIN"/>
    <property type="match status" value="1"/>
</dbReference>
<dbReference type="Gene3D" id="1.10.630.10">
    <property type="entry name" value="Cytochrome P450"/>
    <property type="match status" value="1"/>
</dbReference>
<comment type="caution">
    <text evidence="5">The sequence shown here is derived from an EMBL/GenBank/DDBJ whole genome shotgun (WGS) entry which is preliminary data.</text>
</comment>
<evidence type="ECO:0000313" key="5">
    <source>
        <dbReference type="EMBL" id="TVU43785.1"/>
    </source>
</evidence>
<dbReference type="PANTHER" id="PTHR47955">
    <property type="entry name" value="CYTOCHROME P450 FAMILY 71 PROTEIN"/>
    <property type="match status" value="1"/>
</dbReference>
<evidence type="ECO:0000256" key="3">
    <source>
        <dbReference type="ARBA" id="ARBA00023004"/>
    </source>
</evidence>
<feature type="transmembrane region" description="Helical" evidence="4">
    <location>
        <begin position="20"/>
        <end position="42"/>
    </location>
</feature>
<dbReference type="InterPro" id="IPR001128">
    <property type="entry name" value="Cyt_P450"/>
</dbReference>
<keyword evidence="4" id="KW-0812">Transmembrane</keyword>
<reference evidence="5 6" key="1">
    <citation type="journal article" date="2019" name="Sci. Rep.">
        <title>A high-quality genome of Eragrostis curvula grass provides insights into Poaceae evolution and supports new strategies to enhance forage quality.</title>
        <authorList>
            <person name="Carballo J."/>
            <person name="Santos B.A.C.M."/>
            <person name="Zappacosta D."/>
            <person name="Garbus I."/>
            <person name="Selva J.P."/>
            <person name="Gallo C.A."/>
            <person name="Diaz A."/>
            <person name="Albertini E."/>
            <person name="Caccamo M."/>
            <person name="Echenique V."/>
        </authorList>
    </citation>
    <scope>NUCLEOTIDE SEQUENCE [LARGE SCALE GENOMIC DNA]</scope>
    <source>
        <strain evidence="6">cv. Victoria</strain>
        <tissue evidence="5">Leaf</tissue>
    </source>
</reference>
<dbReference type="GO" id="GO:0004497">
    <property type="term" value="F:monooxygenase activity"/>
    <property type="evidence" value="ECO:0007669"/>
    <property type="project" value="InterPro"/>
</dbReference>
<keyword evidence="3" id="KW-0408">Iron</keyword>
<evidence type="ECO:0000313" key="6">
    <source>
        <dbReference type="Proteomes" id="UP000324897"/>
    </source>
</evidence>
<keyword evidence="6" id="KW-1185">Reference proteome</keyword>
<proteinExistence type="inferred from homology"/>
<dbReference type="Proteomes" id="UP000324897">
    <property type="component" value="Unassembled WGS sequence"/>
</dbReference>
<dbReference type="Gramene" id="TVU43785">
    <property type="protein sequence ID" value="TVU43785"/>
    <property type="gene ID" value="EJB05_10279"/>
</dbReference>
<dbReference type="InterPro" id="IPR036396">
    <property type="entry name" value="Cyt_P450_sf"/>
</dbReference>
<evidence type="ECO:0000256" key="1">
    <source>
        <dbReference type="ARBA" id="ARBA00010617"/>
    </source>
</evidence>
<name>A0A5J9W754_9POAL</name>
<dbReference type="AlphaFoldDB" id="A0A5J9W754"/>
<dbReference type="SUPFAM" id="SSF48264">
    <property type="entry name" value="Cytochrome P450"/>
    <property type="match status" value="1"/>
</dbReference>
<dbReference type="GO" id="GO:0005506">
    <property type="term" value="F:iron ion binding"/>
    <property type="evidence" value="ECO:0007669"/>
    <property type="project" value="InterPro"/>
</dbReference>
<evidence type="ECO:0000256" key="4">
    <source>
        <dbReference type="SAM" id="Phobius"/>
    </source>
</evidence>
<accession>A0A5J9W754</accession>
<sequence>MAAMAQAVLDKLILHGEEAVAAPRAFIFLVSLFTLVLLPLLLRRFVTSSTASSKKEDDRLLSKLPSPPNKVPIFGHMHLMGALPHVSLAALAAEHGTDLMLLRLGSVSTVIASSARTAEAILRTHDHAFASRPRSMVADIILYGSSESCYAPYGEHFRKVRKLVTVHLLNSKKVTAYRPAREEEVALVMAKLKLSRGAVVDMSDLLYSFANDLICRAVSGKLARLELLRKIICAKAVKINQKWDQLLNKIIDDHVVRLRRRLGQDADDDADADFIDVLLSHQKEYDITMDHMKAMIVVSTNPS</sequence>
<dbReference type="GO" id="GO:0016705">
    <property type="term" value="F:oxidoreductase activity, acting on paired donors, with incorporation or reduction of molecular oxygen"/>
    <property type="evidence" value="ECO:0007669"/>
    <property type="project" value="InterPro"/>
</dbReference>
<gene>
    <name evidence="5" type="ORF">EJB05_10279</name>
</gene>
<keyword evidence="4" id="KW-0472">Membrane</keyword>
<comment type="similarity">
    <text evidence="1">Belongs to the cytochrome P450 family.</text>
</comment>
<keyword evidence="4" id="KW-1133">Transmembrane helix</keyword>
<feature type="non-terminal residue" evidence="5">
    <location>
        <position position="1"/>
    </location>
</feature>
<protein>
    <submittedName>
        <fullName evidence="5">Uncharacterized protein</fullName>
    </submittedName>
</protein>
<dbReference type="GO" id="GO:0020037">
    <property type="term" value="F:heme binding"/>
    <property type="evidence" value="ECO:0007669"/>
    <property type="project" value="InterPro"/>
</dbReference>
<dbReference type="EMBL" id="RWGY01000005">
    <property type="protein sequence ID" value="TVU43785.1"/>
    <property type="molecule type" value="Genomic_DNA"/>
</dbReference>
<evidence type="ECO:0000256" key="2">
    <source>
        <dbReference type="ARBA" id="ARBA00022723"/>
    </source>
</evidence>
<dbReference type="OrthoDB" id="692890at2759"/>